<reference evidence="2" key="1">
    <citation type="submission" date="2019-06" db="EMBL/GenBank/DDBJ databases">
        <authorList>
            <person name="Zheng W."/>
        </authorList>
    </citation>
    <scope>NUCLEOTIDE SEQUENCE</scope>
    <source>
        <strain evidence="2">QDHG01</strain>
    </source>
</reference>
<dbReference type="EMBL" id="RRYP01015750">
    <property type="protein sequence ID" value="TNV75365.1"/>
    <property type="molecule type" value="Genomic_DNA"/>
</dbReference>
<keyword evidence="3" id="KW-1185">Reference proteome</keyword>
<comment type="caution">
    <text evidence="2">The sequence shown here is derived from an EMBL/GenBank/DDBJ whole genome shotgun (WGS) entry which is preliminary data.</text>
</comment>
<name>A0A8J8SYK4_HALGN</name>
<evidence type="ECO:0000313" key="3">
    <source>
        <dbReference type="Proteomes" id="UP000785679"/>
    </source>
</evidence>
<feature type="region of interest" description="Disordered" evidence="1">
    <location>
        <begin position="1"/>
        <end position="35"/>
    </location>
</feature>
<feature type="compositionally biased region" description="Basic residues" evidence="1">
    <location>
        <begin position="77"/>
        <end position="95"/>
    </location>
</feature>
<protein>
    <submittedName>
        <fullName evidence="2">Uncharacterized protein</fullName>
    </submittedName>
</protein>
<proteinExistence type="predicted"/>
<sequence length="101" mass="10879">MTLATASRRTASTGWRCPSTDRRAAPSGNPPPAVGCSLTSMDRCCTRRKSEKGAQRLCESRQGVGKPRGAGEVSGIYRKKSQGLKTSQSKRGHSKAKQDRD</sequence>
<gene>
    <name evidence="2" type="ORF">FGO68_gene5097</name>
</gene>
<accession>A0A8J8SYK4</accession>
<organism evidence="2 3">
    <name type="scientific">Halteria grandinella</name>
    <dbReference type="NCBI Taxonomy" id="5974"/>
    <lineage>
        <taxon>Eukaryota</taxon>
        <taxon>Sar</taxon>
        <taxon>Alveolata</taxon>
        <taxon>Ciliophora</taxon>
        <taxon>Intramacronucleata</taxon>
        <taxon>Spirotrichea</taxon>
        <taxon>Stichotrichia</taxon>
        <taxon>Sporadotrichida</taxon>
        <taxon>Halteriidae</taxon>
        <taxon>Halteria</taxon>
    </lineage>
</organism>
<feature type="compositionally biased region" description="Low complexity" evidence="1">
    <location>
        <begin position="1"/>
        <end position="13"/>
    </location>
</feature>
<evidence type="ECO:0000256" key="1">
    <source>
        <dbReference type="SAM" id="MobiDB-lite"/>
    </source>
</evidence>
<evidence type="ECO:0000313" key="2">
    <source>
        <dbReference type="EMBL" id="TNV75365.1"/>
    </source>
</evidence>
<feature type="region of interest" description="Disordered" evidence="1">
    <location>
        <begin position="50"/>
        <end position="101"/>
    </location>
</feature>
<dbReference type="Proteomes" id="UP000785679">
    <property type="component" value="Unassembled WGS sequence"/>
</dbReference>
<dbReference type="AlphaFoldDB" id="A0A8J8SYK4"/>